<feature type="region of interest" description="Disordered" evidence="3">
    <location>
        <begin position="128"/>
        <end position="152"/>
    </location>
</feature>
<dbReference type="InterPro" id="IPR027806">
    <property type="entry name" value="HARBI1_dom"/>
</dbReference>
<reference evidence="5" key="1">
    <citation type="submission" date="2006-06" db="EMBL/GenBank/DDBJ databases">
        <title>Complete sequence of Trichodesmium erythraeum IMS101.</title>
        <authorList>
            <consortium name="US DOE Joint Genome Institute"/>
            <person name="Copeland A."/>
            <person name="Lucas S."/>
            <person name="Lapidus A."/>
            <person name="Barry K."/>
            <person name="Detter J.C."/>
            <person name="Glavina del Rio T."/>
            <person name="Hammon N."/>
            <person name="Israni S."/>
            <person name="Dalin E."/>
            <person name="Tice H."/>
            <person name="Pitluck S."/>
            <person name="Kiss H."/>
            <person name="Munk A.C."/>
            <person name="Brettin T."/>
            <person name="Bruce D."/>
            <person name="Han C."/>
            <person name="Tapia R."/>
            <person name="Gilna P."/>
            <person name="Schmutz J."/>
            <person name="Larimer F."/>
            <person name="Land M."/>
            <person name="Hauser L."/>
            <person name="Kyrpides N."/>
            <person name="Kim E."/>
            <person name="Richardson P."/>
        </authorList>
    </citation>
    <scope>NUCLEOTIDE SEQUENCE [LARGE SCALE GENOMIC DNA]</scope>
    <source>
        <strain evidence="5">IMS101</strain>
    </source>
</reference>
<evidence type="ECO:0000256" key="1">
    <source>
        <dbReference type="ARBA" id="ARBA00001968"/>
    </source>
</evidence>
<protein>
    <submittedName>
        <fullName evidence="5">Transposase, IS4 family</fullName>
    </submittedName>
</protein>
<dbReference type="STRING" id="203124.Tery_1051"/>
<feature type="domain" description="DDE Tnp4" evidence="4">
    <location>
        <begin position="51"/>
        <end position="200"/>
    </location>
</feature>
<dbReference type="Pfam" id="PF13359">
    <property type="entry name" value="DDE_Tnp_4"/>
    <property type="match status" value="1"/>
</dbReference>
<evidence type="ECO:0000259" key="4">
    <source>
        <dbReference type="Pfam" id="PF13359"/>
    </source>
</evidence>
<dbReference type="EMBL" id="CP000393">
    <property type="protein sequence ID" value="ABG50422.1"/>
    <property type="molecule type" value="Genomic_DNA"/>
</dbReference>
<comment type="cofactor">
    <cofactor evidence="1">
        <name>a divalent metal cation</name>
        <dbReference type="ChEBI" id="CHEBI:60240"/>
    </cofactor>
</comment>
<accession>Q117A2</accession>
<gene>
    <name evidence="5" type="ordered locus">Tery_1051</name>
</gene>
<organism evidence="5">
    <name type="scientific">Trichodesmium erythraeum (strain IMS101)</name>
    <dbReference type="NCBI Taxonomy" id="203124"/>
    <lineage>
        <taxon>Bacteria</taxon>
        <taxon>Bacillati</taxon>
        <taxon>Cyanobacteriota</taxon>
        <taxon>Cyanophyceae</taxon>
        <taxon>Oscillatoriophycideae</taxon>
        <taxon>Oscillatoriales</taxon>
        <taxon>Microcoleaceae</taxon>
        <taxon>Trichodesmium</taxon>
    </lineage>
</organism>
<dbReference type="GO" id="GO:0046872">
    <property type="term" value="F:metal ion binding"/>
    <property type="evidence" value="ECO:0007669"/>
    <property type="project" value="UniProtKB-KW"/>
</dbReference>
<dbReference type="AlphaFoldDB" id="Q117A2"/>
<proteinExistence type="predicted"/>
<keyword evidence="2" id="KW-0479">Metal-binding</keyword>
<sequence>MSAHQQQIIFFRLWIDILQELLPSSLLEQFQKKEDEYLWIQEILTEQELIVDSTEQSIYRPYSDDKQKKYYSGKKKNHTLKNQIITTEKGTEIVDVNVGKRGPESDVNLLIKQLSKFDKEQKFQGDKGYQGAERTITPKKKPRKQEMSPKMKENNLKLAKKRIFVEHVIRLLKIFGIVRERFRLKEYNYEKVILTICGLVRLRIGALILA</sequence>
<name>Q117A2_TRIEI</name>
<dbReference type="KEGG" id="ter:Tery_1051"/>
<dbReference type="eggNOG" id="ENOG502ZAHV">
    <property type="taxonomic scope" value="Bacteria"/>
</dbReference>
<evidence type="ECO:0000313" key="5">
    <source>
        <dbReference type="EMBL" id="ABG50422.1"/>
    </source>
</evidence>
<dbReference type="RefSeq" id="WP_011610808.1">
    <property type="nucleotide sequence ID" value="NC_008312.1"/>
</dbReference>
<dbReference type="HOGENOM" id="CLU_073820_4_1_3"/>
<evidence type="ECO:0000256" key="2">
    <source>
        <dbReference type="ARBA" id="ARBA00022723"/>
    </source>
</evidence>
<evidence type="ECO:0000256" key="3">
    <source>
        <dbReference type="SAM" id="MobiDB-lite"/>
    </source>
</evidence>